<comment type="similarity">
    <text evidence="3 11">Belongs to the CarA family.</text>
</comment>
<dbReference type="CDD" id="cd01744">
    <property type="entry name" value="GATase1_CPSase"/>
    <property type="match status" value="1"/>
</dbReference>
<dbReference type="InterPro" id="IPR006274">
    <property type="entry name" value="CarbamoylP_synth_ssu"/>
</dbReference>
<dbReference type="SMART" id="SM01097">
    <property type="entry name" value="CPSase_sm_chain"/>
    <property type="match status" value="1"/>
</dbReference>
<feature type="domain" description="Carbamoyl-phosphate synthase small subunit N-terminal" evidence="12">
    <location>
        <begin position="8"/>
        <end position="138"/>
    </location>
</feature>
<dbReference type="InterPro" id="IPR002474">
    <property type="entry name" value="CarbamoylP_synth_ssu_N"/>
</dbReference>
<keyword evidence="5 11" id="KW-0547">Nucleotide-binding</keyword>
<evidence type="ECO:0000256" key="2">
    <source>
        <dbReference type="ARBA" id="ARBA00005077"/>
    </source>
</evidence>
<evidence type="ECO:0000256" key="3">
    <source>
        <dbReference type="ARBA" id="ARBA00007800"/>
    </source>
</evidence>
<feature type="binding site" evidence="11">
    <location>
        <position position="313"/>
    </location>
    <ligand>
        <name>L-glutamine</name>
        <dbReference type="ChEBI" id="CHEBI:58359"/>
    </ligand>
</feature>
<protein>
    <recommendedName>
        <fullName evidence="11">Carbamoyl phosphate synthase small chain</fullName>
        <ecNumber evidence="11">6.3.5.5</ecNumber>
    </recommendedName>
    <alternativeName>
        <fullName evidence="11">Carbamoyl phosphate synthetase glutamine chain</fullName>
    </alternativeName>
</protein>
<dbReference type="HAMAP" id="MF_01209">
    <property type="entry name" value="CPSase_S_chain"/>
    <property type="match status" value="1"/>
</dbReference>
<dbReference type="GO" id="GO:0006541">
    <property type="term" value="P:glutamine metabolic process"/>
    <property type="evidence" value="ECO:0007669"/>
    <property type="project" value="InterPro"/>
</dbReference>
<dbReference type="STRING" id="1561003.Ark11_0801"/>
<organism evidence="13 14">
    <name type="scientific">Candidatus Ichthyocystis hellenicum</name>
    <dbReference type="NCBI Taxonomy" id="1561003"/>
    <lineage>
        <taxon>Bacteria</taxon>
        <taxon>Pseudomonadati</taxon>
        <taxon>Pseudomonadota</taxon>
        <taxon>Betaproteobacteria</taxon>
        <taxon>Burkholderiales</taxon>
        <taxon>Candidatus Ichthyocystis</taxon>
    </lineage>
</organism>
<keyword evidence="6 11" id="KW-0067">ATP-binding</keyword>
<dbReference type="PRINTS" id="PR00096">
    <property type="entry name" value="GATASE"/>
</dbReference>
<dbReference type="Gene3D" id="3.50.30.20">
    <property type="entry name" value="Carbamoyl-phosphate synthase small subunit, N-terminal domain"/>
    <property type="match status" value="1"/>
</dbReference>
<comment type="pathway">
    <text evidence="1 11">Pyrimidine metabolism; UMP biosynthesis via de novo pathway; (S)-dihydroorotate from bicarbonate: step 1/3.</text>
</comment>
<evidence type="ECO:0000256" key="10">
    <source>
        <dbReference type="ARBA" id="ARBA00049285"/>
    </source>
</evidence>
<dbReference type="NCBIfam" id="TIGR01368">
    <property type="entry name" value="CPSaseIIsmall"/>
    <property type="match status" value="1"/>
</dbReference>
<feature type="binding site" evidence="11">
    <location>
        <position position="275"/>
    </location>
    <ligand>
        <name>L-glutamine</name>
        <dbReference type="ChEBI" id="CHEBI:58359"/>
    </ligand>
</feature>
<sequence length="391" mass="42551">MARFNTRVPAVLVLSLGESFLGYSCGCSGYAVGEVVFNTSMTGYQEVITDPSYSNQMVVFTTPHVGSTGINMWDNESDRSHLSGVIVRDLVDYPSNWQSLSSLEQFLCSQNVVGIQSIDTRALTILLRNKGSQFGCIYSGDDAHEPALIDDCLSRAKDFKGLVGVDLVKSVTCSSPFQWNNHPLCRFKDVKLNYRVVVLDFGVKRSLLNALVYSGCDVTVVPAYSSKEEVLSYRPDGIVLSNGPGDPSGCYEVISLTEGLMASGVPLFGVCLGHQILALANGLNIVKMSFGHHGINHPVQDVITRKVFISSQNHCFVVDEESVNLSSCCDVTHRSLFDKTIQGLSYRSFPGMSFQGHPEGGGGPQDLYCLFDKFALMMGNCRGKLGNATSR</sequence>
<proteinExistence type="inferred from homology"/>
<keyword evidence="11" id="KW-0028">Amino-acid biosynthesis</keyword>
<dbReference type="PRINTS" id="PR00097">
    <property type="entry name" value="ANTSNTHASEII"/>
</dbReference>
<comment type="catalytic activity">
    <reaction evidence="9 11">
        <text>hydrogencarbonate + L-glutamine + 2 ATP + H2O = carbamoyl phosphate + L-glutamate + 2 ADP + phosphate + 2 H(+)</text>
        <dbReference type="Rhea" id="RHEA:18633"/>
        <dbReference type="ChEBI" id="CHEBI:15377"/>
        <dbReference type="ChEBI" id="CHEBI:15378"/>
        <dbReference type="ChEBI" id="CHEBI:17544"/>
        <dbReference type="ChEBI" id="CHEBI:29985"/>
        <dbReference type="ChEBI" id="CHEBI:30616"/>
        <dbReference type="ChEBI" id="CHEBI:43474"/>
        <dbReference type="ChEBI" id="CHEBI:58228"/>
        <dbReference type="ChEBI" id="CHEBI:58359"/>
        <dbReference type="ChEBI" id="CHEBI:456216"/>
        <dbReference type="EC" id="6.3.5.5"/>
    </reaction>
</comment>
<evidence type="ECO:0000256" key="11">
    <source>
        <dbReference type="HAMAP-Rule" id="MF_01209"/>
    </source>
</evidence>
<evidence type="ECO:0000256" key="1">
    <source>
        <dbReference type="ARBA" id="ARBA00004812"/>
    </source>
</evidence>
<dbReference type="NCBIfam" id="NF009475">
    <property type="entry name" value="PRK12838.1"/>
    <property type="match status" value="1"/>
</dbReference>
<dbReference type="PRINTS" id="PR00099">
    <property type="entry name" value="CPSGATASE"/>
</dbReference>
<dbReference type="SUPFAM" id="SSF52021">
    <property type="entry name" value="Carbamoyl phosphate synthetase, small subunit N-terminal domain"/>
    <property type="match status" value="1"/>
</dbReference>
<evidence type="ECO:0000256" key="6">
    <source>
        <dbReference type="ARBA" id="ARBA00022840"/>
    </source>
</evidence>
<feature type="active site" evidence="11">
    <location>
        <position position="357"/>
    </location>
</feature>
<dbReference type="OrthoDB" id="9804328at2"/>
<dbReference type="InterPro" id="IPR035686">
    <property type="entry name" value="CPSase_GATase1"/>
</dbReference>
<dbReference type="GO" id="GO:0005524">
    <property type="term" value="F:ATP binding"/>
    <property type="evidence" value="ECO:0007669"/>
    <property type="project" value="UniProtKB-UniRule"/>
</dbReference>
<keyword evidence="8 11" id="KW-0665">Pyrimidine biosynthesis</keyword>
<dbReference type="EMBL" id="LN906597">
    <property type="protein sequence ID" value="CUT17627.1"/>
    <property type="molecule type" value="Genomic_DNA"/>
</dbReference>
<evidence type="ECO:0000256" key="5">
    <source>
        <dbReference type="ARBA" id="ARBA00022741"/>
    </source>
</evidence>
<evidence type="ECO:0000256" key="8">
    <source>
        <dbReference type="ARBA" id="ARBA00022975"/>
    </source>
</evidence>
<gene>
    <name evidence="11 13" type="primary">carA</name>
    <name evidence="13" type="ORF">Ark11_0801</name>
</gene>
<dbReference type="PROSITE" id="PS51273">
    <property type="entry name" value="GATASE_TYPE_1"/>
    <property type="match status" value="1"/>
</dbReference>
<dbReference type="AlphaFoldDB" id="A0A0S4M2X5"/>
<dbReference type="SUPFAM" id="SSF52317">
    <property type="entry name" value="Class I glutamine amidotransferase-like"/>
    <property type="match status" value="1"/>
</dbReference>
<accession>A0A0S4M2X5</accession>
<dbReference type="GO" id="GO:0006207">
    <property type="term" value="P:'de novo' pyrimidine nucleobase biosynthetic process"/>
    <property type="evidence" value="ECO:0007669"/>
    <property type="project" value="InterPro"/>
</dbReference>
<dbReference type="InterPro" id="IPR017926">
    <property type="entry name" value="GATASE"/>
</dbReference>
<dbReference type="Pfam" id="PF00117">
    <property type="entry name" value="GATase"/>
    <property type="match status" value="1"/>
</dbReference>
<dbReference type="Gene3D" id="3.40.50.880">
    <property type="match status" value="1"/>
</dbReference>
<feature type="binding site" evidence="11">
    <location>
        <position position="245"/>
    </location>
    <ligand>
        <name>L-glutamine</name>
        <dbReference type="ChEBI" id="CHEBI:58359"/>
    </ligand>
</feature>
<keyword evidence="7 11" id="KW-0315">Glutamine amidotransferase</keyword>
<feature type="region of interest" description="CPSase" evidence="11">
    <location>
        <begin position="1"/>
        <end position="194"/>
    </location>
</feature>
<feature type="binding site" evidence="11">
    <location>
        <position position="316"/>
    </location>
    <ligand>
        <name>L-glutamine</name>
        <dbReference type="ChEBI" id="CHEBI:58359"/>
    </ligand>
</feature>
<reference evidence="14" key="1">
    <citation type="submission" date="2015-11" db="EMBL/GenBank/DDBJ databases">
        <authorList>
            <person name="Seth-Smith H.M.B."/>
        </authorList>
    </citation>
    <scope>NUCLEOTIDE SEQUENCE [LARGE SCALE GENOMIC DNA]</scope>
    <source>
        <strain evidence="14">2013Ark11</strain>
    </source>
</reference>
<dbReference type="PANTHER" id="PTHR43418">
    <property type="entry name" value="MULTIFUNCTIONAL TRYPTOPHAN BIOSYNTHESIS PROTEIN-RELATED"/>
    <property type="match status" value="1"/>
</dbReference>
<dbReference type="UniPathway" id="UPA00070">
    <property type="reaction ID" value="UER00115"/>
</dbReference>
<dbReference type="FunFam" id="3.50.30.20:FF:000001">
    <property type="entry name" value="Carbamoyl-phosphate synthase small chain"/>
    <property type="match status" value="1"/>
</dbReference>
<dbReference type="GO" id="GO:0006526">
    <property type="term" value="P:L-arginine biosynthetic process"/>
    <property type="evidence" value="ECO:0007669"/>
    <property type="project" value="UniProtKB-UniRule"/>
</dbReference>
<dbReference type="GO" id="GO:0004359">
    <property type="term" value="F:glutaminase activity"/>
    <property type="evidence" value="ECO:0007669"/>
    <property type="project" value="RHEA"/>
</dbReference>
<comment type="catalytic activity">
    <reaction evidence="10 11">
        <text>L-glutamine + H2O = L-glutamate + NH4(+)</text>
        <dbReference type="Rhea" id="RHEA:15889"/>
        <dbReference type="ChEBI" id="CHEBI:15377"/>
        <dbReference type="ChEBI" id="CHEBI:28938"/>
        <dbReference type="ChEBI" id="CHEBI:29985"/>
        <dbReference type="ChEBI" id="CHEBI:58359"/>
    </reaction>
</comment>
<dbReference type="InterPro" id="IPR036480">
    <property type="entry name" value="CarbP_synth_ssu_N_sf"/>
</dbReference>
<dbReference type="InterPro" id="IPR050472">
    <property type="entry name" value="Anth_synth/Amidotransfase"/>
</dbReference>
<evidence type="ECO:0000313" key="14">
    <source>
        <dbReference type="Proteomes" id="UP000198651"/>
    </source>
</evidence>
<feature type="active site" evidence="11">
    <location>
        <position position="359"/>
    </location>
</feature>
<name>A0A0S4M2X5_9BURK</name>
<comment type="function">
    <text evidence="11">Small subunit of the glutamine-dependent carbamoyl phosphate synthetase (CPSase). CPSase catalyzes the formation of carbamoyl phosphate from the ammonia moiety of glutamine, carbonate, and phosphate donated by ATP, constituting the first step of 2 biosynthetic pathways, one leading to arginine and/or urea and the other to pyrimidine nucleotides. The small subunit (glutamine amidotransferase) binds and cleaves glutamine to supply the large subunit with the substrate ammonia.</text>
</comment>
<dbReference type="Proteomes" id="UP000198651">
    <property type="component" value="Chromosome I"/>
</dbReference>
<comment type="pathway">
    <text evidence="2 11">Amino-acid biosynthesis; L-arginine biosynthesis; carbamoyl phosphate from bicarbonate: step 1/1.</text>
</comment>
<comment type="subunit">
    <text evidence="11">Composed of two chains; the small (or glutamine) chain promotes the hydrolysis of glutamine to ammonia, which is used by the large (or ammonia) chain to synthesize carbamoyl phosphate. Tetramer of heterodimers (alpha,beta)4.</text>
</comment>
<dbReference type="UniPathway" id="UPA00068">
    <property type="reaction ID" value="UER00171"/>
</dbReference>
<feature type="binding site" evidence="11">
    <location>
        <position position="272"/>
    </location>
    <ligand>
        <name>L-glutamine</name>
        <dbReference type="ChEBI" id="CHEBI:58359"/>
    </ligand>
</feature>
<dbReference type="PANTHER" id="PTHR43418:SF7">
    <property type="entry name" value="CARBAMOYL-PHOSPHATE SYNTHASE SMALL CHAIN"/>
    <property type="match status" value="1"/>
</dbReference>
<dbReference type="RefSeq" id="WP_092343222.1">
    <property type="nucleotide sequence ID" value="NZ_FLSL01000081.1"/>
</dbReference>
<evidence type="ECO:0000256" key="7">
    <source>
        <dbReference type="ARBA" id="ARBA00022962"/>
    </source>
</evidence>
<keyword evidence="4 11" id="KW-0436">Ligase</keyword>
<keyword evidence="14" id="KW-1185">Reference proteome</keyword>
<dbReference type="GO" id="GO:0044205">
    <property type="term" value="P:'de novo' UMP biosynthetic process"/>
    <property type="evidence" value="ECO:0007669"/>
    <property type="project" value="UniProtKB-UniRule"/>
</dbReference>
<evidence type="ECO:0000256" key="9">
    <source>
        <dbReference type="ARBA" id="ARBA00048816"/>
    </source>
</evidence>
<evidence type="ECO:0000256" key="4">
    <source>
        <dbReference type="ARBA" id="ARBA00022598"/>
    </source>
</evidence>
<feature type="active site" description="Nucleophile" evidence="11">
    <location>
        <position position="271"/>
    </location>
</feature>
<evidence type="ECO:0000259" key="12">
    <source>
        <dbReference type="SMART" id="SM01097"/>
    </source>
</evidence>
<keyword evidence="11" id="KW-0055">Arginine biosynthesis</keyword>
<evidence type="ECO:0000313" key="13">
    <source>
        <dbReference type="EMBL" id="CUT17627.1"/>
    </source>
</evidence>
<dbReference type="PATRIC" id="fig|1561003.3.peg.802"/>
<dbReference type="GO" id="GO:0004088">
    <property type="term" value="F:carbamoyl-phosphate synthase (glutamine-hydrolyzing) activity"/>
    <property type="evidence" value="ECO:0007669"/>
    <property type="project" value="UniProtKB-UniRule"/>
</dbReference>
<feature type="binding site" evidence="11">
    <location>
        <position position="52"/>
    </location>
    <ligand>
        <name>L-glutamine</name>
        <dbReference type="ChEBI" id="CHEBI:58359"/>
    </ligand>
</feature>
<dbReference type="InterPro" id="IPR029062">
    <property type="entry name" value="Class_I_gatase-like"/>
</dbReference>
<dbReference type="Pfam" id="PF00988">
    <property type="entry name" value="CPSase_sm_chain"/>
    <property type="match status" value="1"/>
</dbReference>
<comment type="caution">
    <text evidence="11">Lacks conserved residue(s) required for the propagation of feature annotation.</text>
</comment>
<dbReference type="EC" id="6.3.5.5" evidence="11"/>
<feature type="binding site" evidence="11">
    <location>
        <position position="243"/>
    </location>
    <ligand>
        <name>L-glutamine</name>
        <dbReference type="ChEBI" id="CHEBI:58359"/>
    </ligand>
</feature>